<keyword evidence="5" id="KW-0997">Cell inner membrane</keyword>
<evidence type="ECO:0000313" key="19">
    <source>
        <dbReference type="Proteomes" id="UP001597135"/>
    </source>
</evidence>
<comment type="subcellular location">
    <subcellularLocation>
        <location evidence="2">Cell inner membrane</location>
        <topology evidence="2">Multi-pass membrane protein</topology>
    </subcellularLocation>
</comment>
<accession>A0ABW3ZMH0</accession>
<dbReference type="PROSITE" id="PS50109">
    <property type="entry name" value="HIS_KIN"/>
    <property type="match status" value="1"/>
</dbReference>
<keyword evidence="14 15" id="KW-0472">Membrane</keyword>
<proteinExistence type="predicted"/>
<dbReference type="InterPro" id="IPR003660">
    <property type="entry name" value="HAMP_dom"/>
</dbReference>
<dbReference type="Pfam" id="PF00512">
    <property type="entry name" value="HisKA"/>
    <property type="match status" value="1"/>
</dbReference>
<dbReference type="Gene3D" id="1.10.287.130">
    <property type="match status" value="1"/>
</dbReference>
<dbReference type="InterPro" id="IPR036890">
    <property type="entry name" value="HATPase_C_sf"/>
</dbReference>
<evidence type="ECO:0000256" key="4">
    <source>
        <dbReference type="ARBA" id="ARBA00022475"/>
    </source>
</evidence>
<evidence type="ECO:0000256" key="15">
    <source>
        <dbReference type="SAM" id="Phobius"/>
    </source>
</evidence>
<evidence type="ECO:0000256" key="6">
    <source>
        <dbReference type="ARBA" id="ARBA00022553"/>
    </source>
</evidence>
<evidence type="ECO:0000256" key="2">
    <source>
        <dbReference type="ARBA" id="ARBA00004429"/>
    </source>
</evidence>
<feature type="domain" description="Histidine kinase" evidence="16">
    <location>
        <begin position="229"/>
        <end position="428"/>
    </location>
</feature>
<keyword evidence="19" id="KW-1185">Reference proteome</keyword>
<evidence type="ECO:0000256" key="10">
    <source>
        <dbReference type="ARBA" id="ARBA00022777"/>
    </source>
</evidence>
<evidence type="ECO:0000256" key="13">
    <source>
        <dbReference type="ARBA" id="ARBA00023012"/>
    </source>
</evidence>
<evidence type="ECO:0000259" key="17">
    <source>
        <dbReference type="PROSITE" id="PS50885"/>
    </source>
</evidence>
<dbReference type="PROSITE" id="PS50885">
    <property type="entry name" value="HAMP"/>
    <property type="match status" value="1"/>
</dbReference>
<keyword evidence="11 18" id="KW-0067">ATP-binding</keyword>
<dbReference type="Proteomes" id="UP001597135">
    <property type="component" value="Unassembled WGS sequence"/>
</dbReference>
<keyword evidence="13" id="KW-0902">Two-component regulatory system</keyword>
<dbReference type="SMART" id="SM00388">
    <property type="entry name" value="HisKA"/>
    <property type="match status" value="1"/>
</dbReference>
<dbReference type="PRINTS" id="PR00344">
    <property type="entry name" value="BCTRLSENSOR"/>
</dbReference>
<dbReference type="Pfam" id="PF02518">
    <property type="entry name" value="HATPase_c"/>
    <property type="match status" value="1"/>
</dbReference>
<keyword evidence="7" id="KW-0808">Transferase</keyword>
<dbReference type="PANTHER" id="PTHR44936">
    <property type="entry name" value="SENSOR PROTEIN CREC"/>
    <property type="match status" value="1"/>
</dbReference>
<protein>
    <recommendedName>
        <fullName evidence="3">histidine kinase</fullName>
        <ecNumber evidence="3">2.7.13.3</ecNumber>
    </recommendedName>
</protein>
<evidence type="ECO:0000256" key="5">
    <source>
        <dbReference type="ARBA" id="ARBA00022519"/>
    </source>
</evidence>
<dbReference type="EC" id="2.7.13.3" evidence="3"/>
<evidence type="ECO:0000256" key="9">
    <source>
        <dbReference type="ARBA" id="ARBA00022741"/>
    </source>
</evidence>
<dbReference type="RefSeq" id="WP_386805848.1">
    <property type="nucleotide sequence ID" value="NZ_JBHTMU010000043.1"/>
</dbReference>
<evidence type="ECO:0000256" key="8">
    <source>
        <dbReference type="ARBA" id="ARBA00022692"/>
    </source>
</evidence>
<organism evidence="18 19">
    <name type="scientific">Litorisediminicola beolgyonensis</name>
    <dbReference type="NCBI Taxonomy" id="1173614"/>
    <lineage>
        <taxon>Bacteria</taxon>
        <taxon>Pseudomonadati</taxon>
        <taxon>Pseudomonadota</taxon>
        <taxon>Alphaproteobacteria</taxon>
        <taxon>Rhodobacterales</taxon>
        <taxon>Paracoccaceae</taxon>
        <taxon>Litorisediminicola</taxon>
    </lineage>
</organism>
<name>A0ABW3ZMH0_9RHOB</name>
<dbReference type="InterPro" id="IPR003661">
    <property type="entry name" value="HisK_dim/P_dom"/>
</dbReference>
<reference evidence="19" key="1">
    <citation type="journal article" date="2019" name="Int. J. Syst. Evol. Microbiol.">
        <title>The Global Catalogue of Microorganisms (GCM) 10K type strain sequencing project: providing services to taxonomists for standard genome sequencing and annotation.</title>
        <authorList>
            <consortium name="The Broad Institute Genomics Platform"/>
            <consortium name="The Broad Institute Genome Sequencing Center for Infectious Disease"/>
            <person name="Wu L."/>
            <person name="Ma J."/>
        </authorList>
    </citation>
    <scope>NUCLEOTIDE SEQUENCE [LARGE SCALE GENOMIC DNA]</scope>
    <source>
        <strain evidence="19">CCUG 62953</strain>
    </source>
</reference>
<dbReference type="InterPro" id="IPR004358">
    <property type="entry name" value="Sig_transdc_His_kin-like_C"/>
</dbReference>
<feature type="transmembrane region" description="Helical" evidence="15">
    <location>
        <begin position="150"/>
        <end position="169"/>
    </location>
</feature>
<evidence type="ECO:0000256" key="1">
    <source>
        <dbReference type="ARBA" id="ARBA00000085"/>
    </source>
</evidence>
<evidence type="ECO:0000256" key="12">
    <source>
        <dbReference type="ARBA" id="ARBA00022989"/>
    </source>
</evidence>
<evidence type="ECO:0000256" key="3">
    <source>
        <dbReference type="ARBA" id="ARBA00012438"/>
    </source>
</evidence>
<keyword evidence="8 15" id="KW-0812">Transmembrane</keyword>
<keyword evidence="6" id="KW-0597">Phosphoprotein</keyword>
<dbReference type="InterPro" id="IPR003594">
    <property type="entry name" value="HATPase_dom"/>
</dbReference>
<dbReference type="CDD" id="cd00082">
    <property type="entry name" value="HisKA"/>
    <property type="match status" value="1"/>
</dbReference>
<feature type="domain" description="HAMP" evidence="17">
    <location>
        <begin position="170"/>
        <end position="221"/>
    </location>
</feature>
<comment type="catalytic activity">
    <reaction evidence="1">
        <text>ATP + protein L-histidine = ADP + protein N-phospho-L-histidine.</text>
        <dbReference type="EC" id="2.7.13.3"/>
    </reaction>
</comment>
<dbReference type="SUPFAM" id="SSF55874">
    <property type="entry name" value="ATPase domain of HSP90 chaperone/DNA topoisomerase II/histidine kinase"/>
    <property type="match status" value="1"/>
</dbReference>
<keyword evidence="10" id="KW-0418">Kinase</keyword>
<evidence type="ECO:0000259" key="16">
    <source>
        <dbReference type="PROSITE" id="PS50109"/>
    </source>
</evidence>
<evidence type="ECO:0000256" key="14">
    <source>
        <dbReference type="ARBA" id="ARBA00023136"/>
    </source>
</evidence>
<dbReference type="InterPro" id="IPR036097">
    <property type="entry name" value="HisK_dim/P_sf"/>
</dbReference>
<dbReference type="GO" id="GO:0005524">
    <property type="term" value="F:ATP binding"/>
    <property type="evidence" value="ECO:0007669"/>
    <property type="project" value="UniProtKB-KW"/>
</dbReference>
<dbReference type="InterPro" id="IPR050980">
    <property type="entry name" value="2C_sensor_his_kinase"/>
</dbReference>
<keyword evidence="12 15" id="KW-1133">Transmembrane helix</keyword>
<dbReference type="SUPFAM" id="SSF47384">
    <property type="entry name" value="Homodimeric domain of signal transducing histidine kinase"/>
    <property type="match status" value="1"/>
</dbReference>
<dbReference type="PANTHER" id="PTHR44936:SF5">
    <property type="entry name" value="SENSOR HISTIDINE KINASE ENVZ"/>
    <property type="match status" value="1"/>
</dbReference>
<keyword evidence="4" id="KW-1003">Cell membrane</keyword>
<keyword evidence="9" id="KW-0547">Nucleotide-binding</keyword>
<dbReference type="SMART" id="SM00387">
    <property type="entry name" value="HATPase_c"/>
    <property type="match status" value="1"/>
</dbReference>
<sequence length="428" mass="47000">MSFEWLKRYMPRGIYARAFLILVLPVVTLQLVVSVVFIQRHFEGVSEQLSDAVAREIALVTRRDDPSLAAVLELDIAQVAPGAMPQANSRRWYDLTGIVVIRELMRRVPGARAVVLPDTANVTVYVDAPEGPLAVSFDRDRASASNPHQLFVNMVVFGVLMTAIAYLYLRNQLRPITRLAHAAEAFGRGRHVPYAPSGAVEVRSAGNAFIDMRARIERQIEQRTMMLSGVSHDLRTPLTRMKLALSMLEDEDREPLERDVTEMQRLIDAFLDFARGAAESGTPEMVEPGALIEAAVADAVRNGQNVAVHEVTGQGSVTLRPVAMRRALDNLIGNAVRYGTRCELSVTVTDRMVRFRVEDDGPGIAAEDREQALKPFARLDPARNQDRGSGVGLGLAIAADIARGHGGVLRLDQSERLGGLQADIVIAR</sequence>
<evidence type="ECO:0000256" key="7">
    <source>
        <dbReference type="ARBA" id="ARBA00022679"/>
    </source>
</evidence>
<evidence type="ECO:0000256" key="11">
    <source>
        <dbReference type="ARBA" id="ARBA00022840"/>
    </source>
</evidence>
<gene>
    <name evidence="18" type="ORF">ACFQ4E_17670</name>
</gene>
<dbReference type="Pfam" id="PF00672">
    <property type="entry name" value="HAMP"/>
    <property type="match status" value="1"/>
</dbReference>
<dbReference type="EMBL" id="JBHTMU010000043">
    <property type="protein sequence ID" value="MFD1344264.1"/>
    <property type="molecule type" value="Genomic_DNA"/>
</dbReference>
<dbReference type="Gene3D" id="3.30.565.10">
    <property type="entry name" value="Histidine kinase-like ATPase, C-terminal domain"/>
    <property type="match status" value="1"/>
</dbReference>
<comment type="caution">
    <text evidence="18">The sequence shown here is derived from an EMBL/GenBank/DDBJ whole genome shotgun (WGS) entry which is preliminary data.</text>
</comment>
<dbReference type="InterPro" id="IPR005467">
    <property type="entry name" value="His_kinase_dom"/>
</dbReference>
<evidence type="ECO:0000313" key="18">
    <source>
        <dbReference type="EMBL" id="MFD1344264.1"/>
    </source>
</evidence>